<keyword evidence="3" id="KW-1185">Reference proteome</keyword>
<protein>
    <submittedName>
        <fullName evidence="2">Uncharacterized protein</fullName>
    </submittedName>
</protein>
<feature type="transmembrane region" description="Helical" evidence="1">
    <location>
        <begin position="6"/>
        <end position="25"/>
    </location>
</feature>
<keyword evidence="1" id="KW-0812">Transmembrane</keyword>
<dbReference type="EMBL" id="JASPKZ010002329">
    <property type="protein sequence ID" value="KAJ9595573.1"/>
    <property type="molecule type" value="Genomic_DNA"/>
</dbReference>
<reference evidence="2" key="1">
    <citation type="journal article" date="2023" name="IScience">
        <title>Live-bearing cockroach genome reveals convergent evolutionary mechanisms linked to viviparity in insects and beyond.</title>
        <authorList>
            <person name="Fouks B."/>
            <person name="Harrison M.C."/>
            <person name="Mikhailova A.A."/>
            <person name="Marchal E."/>
            <person name="English S."/>
            <person name="Carruthers M."/>
            <person name="Jennings E.C."/>
            <person name="Chiamaka E.L."/>
            <person name="Frigard R.A."/>
            <person name="Pippel M."/>
            <person name="Attardo G.M."/>
            <person name="Benoit J.B."/>
            <person name="Bornberg-Bauer E."/>
            <person name="Tobe S.S."/>
        </authorList>
    </citation>
    <scope>NUCLEOTIDE SEQUENCE</scope>
    <source>
        <strain evidence="2">Stay&amp;Tobe</strain>
    </source>
</reference>
<dbReference type="Proteomes" id="UP001233999">
    <property type="component" value="Unassembled WGS sequence"/>
</dbReference>
<evidence type="ECO:0000256" key="1">
    <source>
        <dbReference type="SAM" id="Phobius"/>
    </source>
</evidence>
<name>A0AAD8EMD0_DIPPU</name>
<evidence type="ECO:0000313" key="2">
    <source>
        <dbReference type="EMBL" id="KAJ9595573.1"/>
    </source>
</evidence>
<gene>
    <name evidence="2" type="ORF">L9F63_013241</name>
</gene>
<organism evidence="2 3">
    <name type="scientific">Diploptera punctata</name>
    <name type="common">Pacific beetle cockroach</name>
    <dbReference type="NCBI Taxonomy" id="6984"/>
    <lineage>
        <taxon>Eukaryota</taxon>
        <taxon>Metazoa</taxon>
        <taxon>Ecdysozoa</taxon>
        <taxon>Arthropoda</taxon>
        <taxon>Hexapoda</taxon>
        <taxon>Insecta</taxon>
        <taxon>Pterygota</taxon>
        <taxon>Neoptera</taxon>
        <taxon>Polyneoptera</taxon>
        <taxon>Dictyoptera</taxon>
        <taxon>Blattodea</taxon>
        <taxon>Blaberoidea</taxon>
        <taxon>Blaberidae</taxon>
        <taxon>Diplopterinae</taxon>
        <taxon>Diploptera</taxon>
    </lineage>
</organism>
<keyword evidence="1" id="KW-0472">Membrane</keyword>
<keyword evidence="1" id="KW-1133">Transmembrane helix</keyword>
<comment type="caution">
    <text evidence="2">The sequence shown here is derived from an EMBL/GenBank/DDBJ whole genome shotgun (WGS) entry which is preliminary data.</text>
</comment>
<evidence type="ECO:0000313" key="3">
    <source>
        <dbReference type="Proteomes" id="UP001233999"/>
    </source>
</evidence>
<proteinExistence type="predicted"/>
<sequence length="114" mass="13287">RFHYVLSMGAVFAIMAEFIQWYNYIKVYRNVNNMQLFVPYIEVNLKPLHFAKLLQHKFTSNANCYPCLTLTVNECSLLHMIRHELAVTPVTKVMKEAVPTPVKIDSTFPGNYFL</sequence>
<feature type="non-terminal residue" evidence="2">
    <location>
        <position position="114"/>
    </location>
</feature>
<dbReference type="InterPro" id="IPR036927">
    <property type="entry name" value="Cyt_c_oxase-like_su1_sf"/>
</dbReference>
<reference evidence="2" key="2">
    <citation type="submission" date="2023-05" db="EMBL/GenBank/DDBJ databases">
        <authorList>
            <person name="Fouks B."/>
        </authorList>
    </citation>
    <scope>NUCLEOTIDE SEQUENCE</scope>
    <source>
        <strain evidence="2">Stay&amp;Tobe</strain>
        <tissue evidence="2">Testes</tissue>
    </source>
</reference>
<feature type="non-terminal residue" evidence="2">
    <location>
        <position position="1"/>
    </location>
</feature>
<dbReference type="AlphaFoldDB" id="A0AAD8EMD0"/>
<accession>A0AAD8EMD0</accession>
<dbReference type="SUPFAM" id="SSF81442">
    <property type="entry name" value="Cytochrome c oxidase subunit I-like"/>
    <property type="match status" value="1"/>
</dbReference>